<comment type="caution">
    <text evidence="2">The sequence shown here is derived from an EMBL/GenBank/DDBJ whole genome shotgun (WGS) entry which is preliminary data.</text>
</comment>
<dbReference type="SUPFAM" id="SSF49299">
    <property type="entry name" value="PKD domain"/>
    <property type="match status" value="1"/>
</dbReference>
<sequence length="318" mass="34420">MITGAEAAIIEVVPSDQDIHKGEEFTVDIVVSPGGGEVYGVQYLLVFNKSVVKAETQVKGGFLTSDGNESEIVVNTLNNTEGWVEYSETRINTTAGVTANGTLATVTFTATGDKGALSYLNLSEVIMTDLNFTAIDCMRANGSVTITENEPPVANAIIYDDYNNVGSKHLCKVYFDGSGSHDPDGEIASYSWSFGDGTYDTDVTCEHVYGSWNWNGTGYEPFHASLTVTDDGILPQVNTSYFDVVVYIAGDANGDGTVNIVDASIVGYEWGRVCSPPDVCWRDLPQGAWADRADLNNDHEVNILDMVIIGTRWKDTAW</sequence>
<dbReference type="GO" id="GO:0030246">
    <property type="term" value="F:carbohydrate binding"/>
    <property type="evidence" value="ECO:0007669"/>
    <property type="project" value="InterPro"/>
</dbReference>
<dbReference type="SUPFAM" id="SSF63446">
    <property type="entry name" value="Type I dockerin domain"/>
    <property type="match status" value="1"/>
</dbReference>
<dbReference type="STRING" id="1838285.SCAL_000175"/>
<protein>
    <submittedName>
        <fullName evidence="2">Peptidase S8/S53 subtilisin kexin sedolisin</fullName>
    </submittedName>
</protein>
<organism evidence="2 3">
    <name type="scientific">Candidatus Syntropharchaeum caldarium</name>
    <dbReference type="NCBI Taxonomy" id="1838285"/>
    <lineage>
        <taxon>Archaea</taxon>
        <taxon>Methanobacteriati</taxon>
        <taxon>Methanobacteriota</taxon>
        <taxon>Stenosarchaea group</taxon>
        <taxon>Methanomicrobia</taxon>
        <taxon>Methanosarcinales</taxon>
        <taxon>ANME-2 cluster</taxon>
        <taxon>Candidatus Syntropharchaeum</taxon>
    </lineage>
</organism>
<dbReference type="CDD" id="cd00146">
    <property type="entry name" value="PKD"/>
    <property type="match status" value="1"/>
</dbReference>
<dbReference type="InterPro" id="IPR000601">
    <property type="entry name" value="PKD_dom"/>
</dbReference>
<feature type="domain" description="PKD" evidence="1">
    <location>
        <begin position="172"/>
        <end position="209"/>
    </location>
</feature>
<dbReference type="SUPFAM" id="SSF49384">
    <property type="entry name" value="Carbohydrate-binding domain"/>
    <property type="match status" value="1"/>
</dbReference>
<proteinExistence type="predicted"/>
<dbReference type="InterPro" id="IPR013783">
    <property type="entry name" value="Ig-like_fold"/>
</dbReference>
<evidence type="ECO:0000259" key="1">
    <source>
        <dbReference type="PROSITE" id="PS50093"/>
    </source>
</evidence>
<dbReference type="Pfam" id="PF18911">
    <property type="entry name" value="PKD_4"/>
    <property type="match status" value="1"/>
</dbReference>
<dbReference type="Pfam" id="PF00963">
    <property type="entry name" value="Cohesin"/>
    <property type="match status" value="1"/>
</dbReference>
<accession>A0A1F2PAS2</accession>
<dbReference type="PROSITE" id="PS50093">
    <property type="entry name" value="PKD"/>
    <property type="match status" value="1"/>
</dbReference>
<dbReference type="InterPro" id="IPR008965">
    <property type="entry name" value="CBM2/CBM3_carb-bd_dom_sf"/>
</dbReference>
<dbReference type="InterPro" id="IPR035986">
    <property type="entry name" value="PKD_dom_sf"/>
</dbReference>
<dbReference type="Proteomes" id="UP000186940">
    <property type="component" value="Unassembled WGS sequence"/>
</dbReference>
<dbReference type="Gene3D" id="2.60.40.10">
    <property type="entry name" value="Immunoglobulins"/>
    <property type="match status" value="1"/>
</dbReference>
<evidence type="ECO:0000313" key="3">
    <source>
        <dbReference type="Proteomes" id="UP000186940"/>
    </source>
</evidence>
<dbReference type="InterPro" id="IPR002102">
    <property type="entry name" value="Cohesin_dom"/>
</dbReference>
<dbReference type="AlphaFoldDB" id="A0A1F2PAS2"/>
<reference evidence="2" key="1">
    <citation type="submission" date="2016-05" db="EMBL/GenBank/DDBJ databases">
        <title>Microbial consortia oxidize butane by reversing methanogenesis.</title>
        <authorList>
            <person name="Laso-Perez R."/>
            <person name="Richter M."/>
            <person name="Wegener G."/>
            <person name="Musat F."/>
        </authorList>
    </citation>
    <scope>NUCLEOTIDE SEQUENCE [LARGE SCALE GENOMIC DNA]</scope>
    <source>
        <strain evidence="2">BOX2</strain>
    </source>
</reference>
<dbReference type="Gene3D" id="1.10.1330.10">
    <property type="entry name" value="Dockerin domain"/>
    <property type="match status" value="1"/>
</dbReference>
<dbReference type="EMBL" id="LYOS01000001">
    <property type="protein sequence ID" value="OFV68499.1"/>
    <property type="molecule type" value="Genomic_DNA"/>
</dbReference>
<name>A0A1F2PAS2_9EURY</name>
<dbReference type="Gene3D" id="2.60.40.680">
    <property type="match status" value="1"/>
</dbReference>
<dbReference type="CDD" id="cd08547">
    <property type="entry name" value="Type_II_cohesin"/>
    <property type="match status" value="1"/>
</dbReference>
<dbReference type="InterPro" id="IPR036439">
    <property type="entry name" value="Dockerin_dom_sf"/>
</dbReference>
<gene>
    <name evidence="2" type="ORF">SCAL_000175</name>
</gene>
<evidence type="ECO:0000313" key="2">
    <source>
        <dbReference type="EMBL" id="OFV68499.1"/>
    </source>
</evidence>
<dbReference type="GO" id="GO:0000272">
    <property type="term" value="P:polysaccharide catabolic process"/>
    <property type="evidence" value="ECO:0007669"/>
    <property type="project" value="InterPro"/>
</dbReference>
<dbReference type="PATRIC" id="fig|1838285.3.peg.179"/>
<keyword evidence="3" id="KW-1185">Reference proteome</keyword>